<sequence>MARFPLTSAQLATRPAISRQPASGRARTALLWGMLGATLLLGACAGVKPEATFPDPDEDKRYRYGSILGGEGGFTLLGPRRAEAETQNTQGIGVNSYLWRASLDTLAFMPIVSADPFGGVILTDWYSPPETPNERFKVNLYILDRQLRADGVRVSVFRQQRGNAGGGGTAASTGAQGAGDWRDAGVNTETASKLEDTILTRARQLRIAQTADSR</sequence>
<dbReference type="EMBL" id="BJYZ01000009">
    <property type="protein sequence ID" value="GEO38333.1"/>
    <property type="molecule type" value="Genomic_DNA"/>
</dbReference>
<dbReference type="RefSeq" id="WP_244619493.1">
    <property type="nucleotide sequence ID" value="NZ_BJYZ01000009.1"/>
</dbReference>
<dbReference type="InterPro" id="IPR021959">
    <property type="entry name" value="DUF3576"/>
</dbReference>
<protein>
    <submittedName>
        <fullName evidence="1">Uncharacterized protein</fullName>
    </submittedName>
</protein>
<name>A0A512DPC4_9PROT</name>
<proteinExistence type="predicted"/>
<evidence type="ECO:0000313" key="2">
    <source>
        <dbReference type="Proteomes" id="UP000321523"/>
    </source>
</evidence>
<dbReference type="Proteomes" id="UP000321523">
    <property type="component" value="Unassembled WGS sequence"/>
</dbReference>
<gene>
    <name evidence="1" type="ORF">SAE02_24810</name>
</gene>
<accession>A0A512DPC4</accession>
<keyword evidence="2" id="KW-1185">Reference proteome</keyword>
<comment type="caution">
    <text evidence="1">The sequence shown here is derived from an EMBL/GenBank/DDBJ whole genome shotgun (WGS) entry which is preliminary data.</text>
</comment>
<reference evidence="1 2" key="1">
    <citation type="submission" date="2019-07" db="EMBL/GenBank/DDBJ databases">
        <title>Whole genome shotgun sequence of Skermanella aerolata NBRC 106429.</title>
        <authorList>
            <person name="Hosoyama A."/>
            <person name="Uohara A."/>
            <person name="Ohji S."/>
            <person name="Ichikawa N."/>
        </authorList>
    </citation>
    <scope>NUCLEOTIDE SEQUENCE [LARGE SCALE GENOMIC DNA]</scope>
    <source>
        <strain evidence="1 2">NBRC 106429</strain>
    </source>
</reference>
<organism evidence="1 2">
    <name type="scientific">Skermanella aerolata</name>
    <dbReference type="NCBI Taxonomy" id="393310"/>
    <lineage>
        <taxon>Bacteria</taxon>
        <taxon>Pseudomonadati</taxon>
        <taxon>Pseudomonadota</taxon>
        <taxon>Alphaproteobacteria</taxon>
        <taxon>Rhodospirillales</taxon>
        <taxon>Azospirillaceae</taxon>
        <taxon>Skermanella</taxon>
    </lineage>
</organism>
<evidence type="ECO:0000313" key="1">
    <source>
        <dbReference type="EMBL" id="GEO38333.1"/>
    </source>
</evidence>
<dbReference type="Pfam" id="PF12100">
    <property type="entry name" value="DUF3576"/>
    <property type="match status" value="2"/>
</dbReference>
<dbReference type="AlphaFoldDB" id="A0A512DPC4"/>